<keyword evidence="3" id="KW-1185">Reference proteome</keyword>
<dbReference type="EMBL" id="JANBPT010001079">
    <property type="protein sequence ID" value="KAJ1910224.1"/>
    <property type="molecule type" value="Genomic_DNA"/>
</dbReference>
<dbReference type="Proteomes" id="UP001150569">
    <property type="component" value="Unassembled WGS sequence"/>
</dbReference>
<feature type="signal peptide" evidence="1">
    <location>
        <begin position="1"/>
        <end position="22"/>
    </location>
</feature>
<organism evidence="2 3">
    <name type="scientific">Tieghemiomyces parasiticus</name>
    <dbReference type="NCBI Taxonomy" id="78921"/>
    <lineage>
        <taxon>Eukaryota</taxon>
        <taxon>Fungi</taxon>
        <taxon>Fungi incertae sedis</taxon>
        <taxon>Zoopagomycota</taxon>
        <taxon>Kickxellomycotina</taxon>
        <taxon>Dimargaritomycetes</taxon>
        <taxon>Dimargaritales</taxon>
        <taxon>Dimargaritaceae</taxon>
        <taxon>Tieghemiomyces</taxon>
    </lineage>
</organism>
<comment type="caution">
    <text evidence="2">The sequence shown here is derived from an EMBL/GenBank/DDBJ whole genome shotgun (WGS) entry which is preliminary data.</text>
</comment>
<feature type="chain" id="PRO_5040898936" evidence="1">
    <location>
        <begin position="23"/>
        <end position="473"/>
    </location>
</feature>
<keyword evidence="1" id="KW-0732">Signal</keyword>
<dbReference type="OrthoDB" id="409848at2759"/>
<evidence type="ECO:0000256" key="1">
    <source>
        <dbReference type="SAM" id="SignalP"/>
    </source>
</evidence>
<gene>
    <name evidence="2" type="ORF">IWQ60_010765</name>
</gene>
<proteinExistence type="predicted"/>
<accession>A0A9W7ZK96</accession>
<evidence type="ECO:0000313" key="2">
    <source>
        <dbReference type="EMBL" id="KAJ1910224.1"/>
    </source>
</evidence>
<dbReference type="AlphaFoldDB" id="A0A9W7ZK96"/>
<name>A0A9W7ZK96_9FUNG</name>
<reference evidence="2" key="1">
    <citation type="submission" date="2022-07" db="EMBL/GenBank/DDBJ databases">
        <title>Phylogenomic reconstructions and comparative analyses of Kickxellomycotina fungi.</title>
        <authorList>
            <person name="Reynolds N.K."/>
            <person name="Stajich J.E."/>
            <person name="Barry K."/>
            <person name="Grigoriev I.V."/>
            <person name="Crous P."/>
            <person name="Smith M.E."/>
        </authorList>
    </citation>
    <scope>NUCLEOTIDE SEQUENCE</scope>
    <source>
        <strain evidence="2">RSA 861</strain>
    </source>
</reference>
<sequence length="473" mass="53505">MLRWVLASTGCLLLGAATFTSAVVVAGDQPRPNPPRDCVSPDQYNPDIDYYPDKWEDYGHDLFTVEYHKSYKVVKNPFSNETFVLYKCGTPLPDKYRRGNYKVFETPVQRIGVVQNSTQSFLYKLGYANMVPIAGSSAAPANITTKAEGTFDKPYDRFRGKVYALTPEQYDSVDIVFTGHSQEEEKYVTASEASAPSALKRSEWLGFYSLFVDREKEAMRRVKLMGENYRCMKDRVQEALAERQAQPLQIAWARREDPQPANDQKVTWVLSMAKFKWSLTSDAGATMVNEGIESSFTNPSAMRFALIHADVLIDESYGTHTIDDVLYNFGIEDTPDDAKKYKFIRNRMILREDGLRTACDGNGWYHTAVSSADVLLQDFIRAVYMPDSRTLPRLWFRNLGREEVLSIMKSGKGDNGTELEKLRPYGCDNMDWDGIKILTEVGQTSASAINLGTSPWPHGLATLIPLVAIYFFQ</sequence>
<evidence type="ECO:0000313" key="3">
    <source>
        <dbReference type="Proteomes" id="UP001150569"/>
    </source>
</evidence>
<protein>
    <submittedName>
        <fullName evidence="2">Uncharacterized protein</fullName>
    </submittedName>
</protein>
<dbReference type="PANTHER" id="PTHR38360:SF1">
    <property type="entry name" value="F12P19.7"/>
    <property type="match status" value="1"/>
</dbReference>
<dbReference type="PANTHER" id="PTHR38360">
    <property type="entry name" value="OS03G0120000 PROTEIN"/>
    <property type="match status" value="1"/>
</dbReference>